<gene>
    <name evidence="4" type="ORF">SAMN06296065_10665</name>
</gene>
<sequence>MRTPAMRLGQWMARGAAGILLMLALPLLVLLAGGVLLSLGRPVLFRQQRAGRGGVPFTLLKLRSMRNTCDASGRPLPDEARVTPFGRFLRRSRLDELPGLWNVVAGDMAFVGPRPLLPETIAALAMHGVQRGAVRPGLTGWSQVNGNTLLALEEKIALDLWYVAHSSPLLDLRILLLTVWVMVGGERRA</sequence>
<evidence type="ECO:0000313" key="4">
    <source>
        <dbReference type="EMBL" id="SMP71831.1"/>
    </source>
</evidence>
<name>A0ABY1QIB9_9SPHN</name>
<feature type="domain" description="Bacterial sugar transferase" evidence="3">
    <location>
        <begin position="16"/>
        <end position="183"/>
    </location>
</feature>
<dbReference type="EMBL" id="FXUI01000006">
    <property type="protein sequence ID" value="SMP71831.1"/>
    <property type="molecule type" value="Genomic_DNA"/>
</dbReference>
<dbReference type="Pfam" id="PF02397">
    <property type="entry name" value="Bac_transf"/>
    <property type="match status" value="1"/>
</dbReference>
<reference evidence="4 5" key="1">
    <citation type="submission" date="2017-05" db="EMBL/GenBank/DDBJ databases">
        <authorList>
            <person name="Varghese N."/>
            <person name="Submissions S."/>
        </authorList>
    </citation>
    <scope>NUCLEOTIDE SEQUENCE [LARGE SCALE GENOMIC DNA]</scope>
    <source>
        <strain evidence="4 5">SM16</strain>
    </source>
</reference>
<evidence type="ECO:0000256" key="1">
    <source>
        <dbReference type="ARBA" id="ARBA00006464"/>
    </source>
</evidence>
<keyword evidence="4" id="KW-0808">Transferase</keyword>
<dbReference type="Proteomes" id="UP001157910">
    <property type="component" value="Unassembled WGS sequence"/>
</dbReference>
<dbReference type="RefSeq" id="WP_283406293.1">
    <property type="nucleotide sequence ID" value="NZ_FXUI01000006.1"/>
</dbReference>
<evidence type="ECO:0000256" key="2">
    <source>
        <dbReference type="ARBA" id="ARBA00023169"/>
    </source>
</evidence>
<evidence type="ECO:0000259" key="3">
    <source>
        <dbReference type="Pfam" id="PF02397"/>
    </source>
</evidence>
<evidence type="ECO:0000313" key="5">
    <source>
        <dbReference type="Proteomes" id="UP001157910"/>
    </source>
</evidence>
<keyword evidence="5" id="KW-1185">Reference proteome</keyword>
<comment type="caution">
    <text evidence="4">The sequence shown here is derived from an EMBL/GenBank/DDBJ whole genome shotgun (WGS) entry which is preliminary data.</text>
</comment>
<accession>A0ABY1QIB9</accession>
<organism evidence="4 5">
    <name type="scientific">Novosphingobium panipatense</name>
    <dbReference type="NCBI Taxonomy" id="428991"/>
    <lineage>
        <taxon>Bacteria</taxon>
        <taxon>Pseudomonadati</taxon>
        <taxon>Pseudomonadota</taxon>
        <taxon>Alphaproteobacteria</taxon>
        <taxon>Sphingomonadales</taxon>
        <taxon>Sphingomonadaceae</taxon>
        <taxon>Novosphingobium</taxon>
    </lineage>
</organism>
<dbReference type="PANTHER" id="PTHR30576:SF8">
    <property type="entry name" value="UNDECAPRENYL-PHOSPHATE GALACTOSE PHOSPHOTRANSFERASE"/>
    <property type="match status" value="1"/>
</dbReference>
<dbReference type="InterPro" id="IPR003362">
    <property type="entry name" value="Bact_transf"/>
</dbReference>
<keyword evidence="2" id="KW-0270">Exopolysaccharide synthesis</keyword>
<dbReference type="PANTHER" id="PTHR30576">
    <property type="entry name" value="COLANIC BIOSYNTHESIS UDP-GLUCOSE LIPID CARRIER TRANSFERASE"/>
    <property type="match status" value="1"/>
</dbReference>
<protein>
    <submittedName>
        <fullName evidence="4">Sugar transferase involved in LPS biosynthesis (Colanic, teichoic acid)</fullName>
    </submittedName>
</protein>
<comment type="similarity">
    <text evidence="1">Belongs to the bacterial sugar transferase family.</text>
</comment>
<proteinExistence type="inferred from homology"/>
<dbReference type="GO" id="GO:0016740">
    <property type="term" value="F:transferase activity"/>
    <property type="evidence" value="ECO:0007669"/>
    <property type="project" value="UniProtKB-KW"/>
</dbReference>